<evidence type="ECO:0000313" key="3">
    <source>
        <dbReference type="Proteomes" id="UP001454036"/>
    </source>
</evidence>
<evidence type="ECO:0000313" key="2">
    <source>
        <dbReference type="EMBL" id="GAA0184622.1"/>
    </source>
</evidence>
<dbReference type="AlphaFoldDB" id="A0AAV3RWB7"/>
<dbReference type="InterPro" id="IPR040256">
    <property type="entry name" value="At4g02000-like"/>
</dbReference>
<proteinExistence type="predicted"/>
<dbReference type="PANTHER" id="PTHR31286:SF180">
    <property type="entry name" value="OS10G0362600 PROTEIN"/>
    <property type="match status" value="1"/>
</dbReference>
<dbReference type="SUPFAM" id="SSF56219">
    <property type="entry name" value="DNase I-like"/>
    <property type="match status" value="1"/>
</dbReference>
<dbReference type="Proteomes" id="UP001454036">
    <property type="component" value="Unassembled WGS sequence"/>
</dbReference>
<dbReference type="InterPro" id="IPR036691">
    <property type="entry name" value="Endo/exonu/phosph_ase_sf"/>
</dbReference>
<sequence>MEVLTKTTRLAFHNHQALYRGGLSNRSSPDSASKGGLIRRLFWLRRVDAKREKLKFGAFVEGMESLGREAASGAILAAVNSANGVDGGVVGLDSQVDENFPPLAQFSRGKMAKRNKGNIVGKGGNLGAAENSKVNVQEADLAATNRPKSTDPEIQKPGLQLRKSASFGSSKGLGALVGASSKGVGDDLRGPIPDKVVEKQNLDGSAVLVTDVHATSQVLASLGLGMEGLFDDDVTRTPLFQEVLDATEARLVDGVAADFYGARRSRRSRKHGGPSEGFALRQGMDIFQFHSKEDRDKVFNDGILDANLFLDIPLWVKFYDVPLRYWTEIGLNKISSNLGKPLYTDQFTCERSRASFARVLVEVDMRYAPIHEFPIHLAGGIIHSQRVSYEDFPEFCCHCQSFRHHYERCLHLKVSEIEEMPEQGLLQEGGGANKGAPPPRATPAIPVAQIVADPTTLCDDERRTIEGGLVLSSRPAPPMFDSSSRTAYHSGSSSGPARTGEYSCSLGDSDTDSSSTTINSVEEKGRFVLVRRRGSSLSKGHDRGEDKRGGKELTAYLLDDLKEFMMATELVDAPTSGSFYTWTNGSLWSKLDRVLMNPMWNYLGLMCRVEFLPMEPTSDHYPVLARGRVWGFSDKASRAKEAFKAAIVLQMATPDDMALKEEVRVLRERADFLMQAKRSSFRQKVSYLVKGDDIRTTSKEEVATMLVDFFTRLMETAYPSTSIDLDVLRAGLLVGTDSQTVLVAPIFYDEVGWAMFDIGDERAPGPDGFTGAFFKTNWDTVREDVVRAVREFNTTGRLLRQLNHTIIALIPKTYLYPGVGEAHEGAPF</sequence>
<protein>
    <recommendedName>
        <fullName evidence="4">DUF4283 domain-containing protein</fullName>
    </recommendedName>
</protein>
<evidence type="ECO:0008006" key="4">
    <source>
        <dbReference type="Google" id="ProtNLM"/>
    </source>
</evidence>
<gene>
    <name evidence="2" type="ORF">LIER_31910</name>
</gene>
<reference evidence="2 3" key="1">
    <citation type="submission" date="2024-01" db="EMBL/GenBank/DDBJ databases">
        <title>The complete chloroplast genome sequence of Lithospermum erythrorhizon: insights into the phylogenetic relationship among Boraginaceae species and the maternal lineages of purple gromwells.</title>
        <authorList>
            <person name="Okada T."/>
            <person name="Watanabe K."/>
        </authorList>
    </citation>
    <scope>NUCLEOTIDE SEQUENCE [LARGE SCALE GENOMIC DNA]</scope>
</reference>
<comment type="caution">
    <text evidence="2">The sequence shown here is derived from an EMBL/GenBank/DDBJ whole genome shotgun (WGS) entry which is preliminary data.</text>
</comment>
<feature type="compositionally biased region" description="Polar residues" evidence="1">
    <location>
        <begin position="481"/>
        <end position="496"/>
    </location>
</feature>
<organism evidence="2 3">
    <name type="scientific">Lithospermum erythrorhizon</name>
    <name type="common">Purple gromwell</name>
    <name type="synonym">Lithospermum officinale var. erythrorhizon</name>
    <dbReference type="NCBI Taxonomy" id="34254"/>
    <lineage>
        <taxon>Eukaryota</taxon>
        <taxon>Viridiplantae</taxon>
        <taxon>Streptophyta</taxon>
        <taxon>Embryophyta</taxon>
        <taxon>Tracheophyta</taxon>
        <taxon>Spermatophyta</taxon>
        <taxon>Magnoliopsida</taxon>
        <taxon>eudicotyledons</taxon>
        <taxon>Gunneridae</taxon>
        <taxon>Pentapetalae</taxon>
        <taxon>asterids</taxon>
        <taxon>lamiids</taxon>
        <taxon>Boraginales</taxon>
        <taxon>Boraginaceae</taxon>
        <taxon>Boraginoideae</taxon>
        <taxon>Lithospermeae</taxon>
        <taxon>Lithospermum</taxon>
    </lineage>
</organism>
<name>A0AAV3RWB7_LITER</name>
<accession>A0AAV3RWB7</accession>
<feature type="region of interest" description="Disordered" evidence="1">
    <location>
        <begin position="466"/>
        <end position="520"/>
    </location>
</feature>
<keyword evidence="3" id="KW-1185">Reference proteome</keyword>
<evidence type="ECO:0000256" key="1">
    <source>
        <dbReference type="SAM" id="MobiDB-lite"/>
    </source>
</evidence>
<dbReference type="PANTHER" id="PTHR31286">
    <property type="entry name" value="GLYCINE-RICH CELL WALL STRUCTURAL PROTEIN 1.8-LIKE"/>
    <property type="match status" value="1"/>
</dbReference>
<dbReference type="Gene3D" id="3.60.10.10">
    <property type="entry name" value="Endonuclease/exonuclease/phosphatase"/>
    <property type="match status" value="1"/>
</dbReference>
<dbReference type="EMBL" id="BAABME010012029">
    <property type="protein sequence ID" value="GAA0184622.1"/>
    <property type="molecule type" value="Genomic_DNA"/>
</dbReference>